<dbReference type="InterPro" id="IPR030678">
    <property type="entry name" value="Peptide/Ni-bd"/>
</dbReference>
<protein>
    <submittedName>
        <fullName evidence="3">ABC transporter substrate-binding protein</fullName>
    </submittedName>
</protein>
<dbReference type="PANTHER" id="PTHR30290">
    <property type="entry name" value="PERIPLASMIC BINDING COMPONENT OF ABC TRANSPORTER"/>
    <property type="match status" value="1"/>
</dbReference>
<organism evidence="3 4">
    <name type="scientific">Microbacterium alkaliflavum</name>
    <dbReference type="NCBI Taxonomy" id="3248839"/>
    <lineage>
        <taxon>Bacteria</taxon>
        <taxon>Bacillati</taxon>
        <taxon>Actinomycetota</taxon>
        <taxon>Actinomycetes</taxon>
        <taxon>Micrococcales</taxon>
        <taxon>Microbacteriaceae</taxon>
        <taxon>Microbacterium</taxon>
    </lineage>
</organism>
<dbReference type="InterPro" id="IPR039424">
    <property type="entry name" value="SBP_5"/>
</dbReference>
<name>A0ABW7Q2F4_9MICO</name>
<evidence type="ECO:0000256" key="1">
    <source>
        <dbReference type="SAM" id="SignalP"/>
    </source>
</evidence>
<comment type="caution">
    <text evidence="3">The sequence shown here is derived from an EMBL/GenBank/DDBJ whole genome shotgun (WGS) entry which is preliminary data.</text>
</comment>
<feature type="domain" description="Solute-binding protein family 5" evidence="2">
    <location>
        <begin position="83"/>
        <end position="414"/>
    </location>
</feature>
<dbReference type="PIRSF" id="PIRSF002741">
    <property type="entry name" value="MppA"/>
    <property type="match status" value="1"/>
</dbReference>
<evidence type="ECO:0000259" key="2">
    <source>
        <dbReference type="Pfam" id="PF00496"/>
    </source>
</evidence>
<evidence type="ECO:0000313" key="3">
    <source>
        <dbReference type="EMBL" id="MFH8249012.1"/>
    </source>
</evidence>
<dbReference type="SUPFAM" id="SSF53850">
    <property type="entry name" value="Periplasmic binding protein-like II"/>
    <property type="match status" value="1"/>
</dbReference>
<sequence>MRITKRRALAALALPAAAAIALAGCGAGGGAQSSGDDKYEKLTLGMTADLTGGWDIVDQPPYQSWGIEAVYQTLVRCLPGGELTADAAESWEISDDNKSFTAHLREGAEYSDGTPVDAESVKASYEVVKETASDRYGDITFDIPDDQTITITWPEPQPLMNVRVCSPYLASTAFLESDDRDTQPVGSGPYTYDIDASTQGSIYSLVKNPDYWNADAYPYKTLELRVLADETASLNALKTGQIDGTIISSGVYDEAEKSGLDIKGVQSGMLMVHLTDRLGEVIPALGDVRVRQAMNMIIDKQAVVDQLWDGHATPIWQPFQLNGQAILDIDDPYPYDEKKAKELMAEAGFEDGFTITVPTMEGQAWTVILPYLTQQFAKLNITVEQKALSGPDAISELLSGDYPVPVWTVGGQTSVEDISVHVLDTGFWNVLHQPNETISKLWDEIVNGDEETQIRAQKEINQYVIDNAWFVPILSPYNYYAYNGDKVTIDEVTDPNGGHPKLIDFQ</sequence>
<evidence type="ECO:0000313" key="4">
    <source>
        <dbReference type="Proteomes" id="UP001610861"/>
    </source>
</evidence>
<dbReference type="Gene3D" id="3.10.105.10">
    <property type="entry name" value="Dipeptide-binding Protein, Domain 3"/>
    <property type="match status" value="1"/>
</dbReference>
<feature type="chain" id="PRO_5045459588" evidence="1">
    <location>
        <begin position="24"/>
        <end position="506"/>
    </location>
</feature>
<keyword evidence="1" id="KW-0732">Signal</keyword>
<dbReference type="EMBL" id="JBIQWL010000001">
    <property type="protein sequence ID" value="MFH8249012.1"/>
    <property type="molecule type" value="Genomic_DNA"/>
</dbReference>
<dbReference type="PROSITE" id="PS51257">
    <property type="entry name" value="PROKAR_LIPOPROTEIN"/>
    <property type="match status" value="1"/>
</dbReference>
<dbReference type="Pfam" id="PF00496">
    <property type="entry name" value="SBP_bac_5"/>
    <property type="match status" value="1"/>
</dbReference>
<proteinExistence type="predicted"/>
<reference evidence="3 4" key="1">
    <citation type="submission" date="2024-09" db="EMBL/GenBank/DDBJ databases">
        <authorList>
            <person name="Pan X."/>
        </authorList>
    </citation>
    <scope>NUCLEOTIDE SEQUENCE [LARGE SCALE GENOMIC DNA]</scope>
    <source>
        <strain evidence="3 4">B2969</strain>
    </source>
</reference>
<gene>
    <name evidence="3" type="ORF">ACH3VR_01430</name>
</gene>
<keyword evidence="4" id="KW-1185">Reference proteome</keyword>
<dbReference type="RefSeq" id="WP_396638964.1">
    <property type="nucleotide sequence ID" value="NZ_JBIQWL010000001.1"/>
</dbReference>
<accession>A0ABW7Q2F4</accession>
<feature type="signal peptide" evidence="1">
    <location>
        <begin position="1"/>
        <end position="23"/>
    </location>
</feature>
<dbReference type="InterPro" id="IPR000914">
    <property type="entry name" value="SBP_5_dom"/>
</dbReference>
<dbReference type="Gene3D" id="3.40.190.10">
    <property type="entry name" value="Periplasmic binding protein-like II"/>
    <property type="match status" value="1"/>
</dbReference>
<dbReference type="Proteomes" id="UP001610861">
    <property type="component" value="Unassembled WGS sequence"/>
</dbReference>